<gene>
    <name evidence="8" type="ORF">IFR04_009359</name>
</gene>
<name>A0A8H7W4M0_9HELO</name>
<feature type="transmembrane region" description="Helical" evidence="6">
    <location>
        <begin position="168"/>
        <end position="187"/>
    </location>
</feature>
<feature type="transmembrane region" description="Helical" evidence="6">
    <location>
        <begin position="227"/>
        <end position="245"/>
    </location>
</feature>
<dbReference type="InterPro" id="IPR020846">
    <property type="entry name" value="MFS_dom"/>
</dbReference>
<evidence type="ECO:0000256" key="2">
    <source>
        <dbReference type="ARBA" id="ARBA00022692"/>
    </source>
</evidence>
<feature type="domain" description="Major facilitator superfamily (MFS) profile" evidence="7">
    <location>
        <begin position="88"/>
        <end position="560"/>
    </location>
</feature>
<protein>
    <recommendedName>
        <fullName evidence="7">Major facilitator superfamily (MFS) profile domain-containing protein</fullName>
    </recommendedName>
</protein>
<feature type="transmembrane region" description="Helical" evidence="6">
    <location>
        <begin position="97"/>
        <end position="116"/>
    </location>
</feature>
<dbReference type="Proteomes" id="UP000664132">
    <property type="component" value="Unassembled WGS sequence"/>
</dbReference>
<feature type="compositionally biased region" description="Basic and acidic residues" evidence="5">
    <location>
        <begin position="39"/>
        <end position="58"/>
    </location>
</feature>
<dbReference type="EMBL" id="JAFJYH010000153">
    <property type="protein sequence ID" value="KAG4417476.1"/>
    <property type="molecule type" value="Genomic_DNA"/>
</dbReference>
<dbReference type="OrthoDB" id="268400at2759"/>
<dbReference type="GO" id="GO:0022857">
    <property type="term" value="F:transmembrane transporter activity"/>
    <property type="evidence" value="ECO:0007669"/>
    <property type="project" value="InterPro"/>
</dbReference>
<evidence type="ECO:0000256" key="3">
    <source>
        <dbReference type="ARBA" id="ARBA00022989"/>
    </source>
</evidence>
<comment type="subcellular location">
    <subcellularLocation>
        <location evidence="1">Membrane</location>
        <topology evidence="1">Multi-pass membrane protein</topology>
    </subcellularLocation>
</comment>
<evidence type="ECO:0000256" key="6">
    <source>
        <dbReference type="SAM" id="Phobius"/>
    </source>
</evidence>
<evidence type="ECO:0000256" key="1">
    <source>
        <dbReference type="ARBA" id="ARBA00004141"/>
    </source>
</evidence>
<feature type="transmembrane region" description="Helical" evidence="6">
    <location>
        <begin position="405"/>
        <end position="430"/>
    </location>
</feature>
<dbReference type="InterPro" id="IPR011701">
    <property type="entry name" value="MFS"/>
</dbReference>
<feature type="region of interest" description="Disordered" evidence="5">
    <location>
        <begin position="1"/>
        <end position="58"/>
    </location>
</feature>
<evidence type="ECO:0000256" key="4">
    <source>
        <dbReference type="ARBA" id="ARBA00023136"/>
    </source>
</evidence>
<dbReference type="GO" id="GO:0005886">
    <property type="term" value="C:plasma membrane"/>
    <property type="evidence" value="ECO:0007669"/>
    <property type="project" value="TreeGrafter"/>
</dbReference>
<evidence type="ECO:0000313" key="9">
    <source>
        <dbReference type="Proteomes" id="UP000664132"/>
    </source>
</evidence>
<feature type="transmembrane region" description="Helical" evidence="6">
    <location>
        <begin position="502"/>
        <end position="529"/>
    </location>
</feature>
<accession>A0A8H7W4M0</accession>
<evidence type="ECO:0000259" key="7">
    <source>
        <dbReference type="PROSITE" id="PS50850"/>
    </source>
</evidence>
<evidence type="ECO:0000256" key="5">
    <source>
        <dbReference type="SAM" id="MobiDB-lite"/>
    </source>
</evidence>
<dbReference type="AlphaFoldDB" id="A0A8H7W4M0"/>
<feature type="transmembrane region" description="Helical" evidence="6">
    <location>
        <begin position="442"/>
        <end position="464"/>
    </location>
</feature>
<organism evidence="8 9">
    <name type="scientific">Cadophora malorum</name>
    <dbReference type="NCBI Taxonomy" id="108018"/>
    <lineage>
        <taxon>Eukaryota</taxon>
        <taxon>Fungi</taxon>
        <taxon>Dikarya</taxon>
        <taxon>Ascomycota</taxon>
        <taxon>Pezizomycotina</taxon>
        <taxon>Leotiomycetes</taxon>
        <taxon>Helotiales</taxon>
        <taxon>Ploettnerulaceae</taxon>
        <taxon>Cadophora</taxon>
    </lineage>
</organism>
<dbReference type="Pfam" id="PF07690">
    <property type="entry name" value="MFS_1"/>
    <property type="match status" value="1"/>
</dbReference>
<reference evidence="8" key="1">
    <citation type="submission" date="2021-02" db="EMBL/GenBank/DDBJ databases">
        <title>Genome sequence Cadophora malorum strain M34.</title>
        <authorList>
            <person name="Stefanovic E."/>
            <person name="Vu D."/>
            <person name="Scully C."/>
            <person name="Dijksterhuis J."/>
            <person name="Roader J."/>
            <person name="Houbraken J."/>
        </authorList>
    </citation>
    <scope>NUCLEOTIDE SEQUENCE</scope>
    <source>
        <strain evidence="8">M34</strain>
    </source>
</reference>
<feature type="transmembrane region" description="Helical" evidence="6">
    <location>
        <begin position="470"/>
        <end position="490"/>
    </location>
</feature>
<feature type="transmembrane region" description="Helical" evidence="6">
    <location>
        <begin position="257"/>
        <end position="277"/>
    </location>
</feature>
<keyword evidence="3 6" id="KW-1133">Transmembrane helix</keyword>
<feature type="transmembrane region" description="Helical" evidence="6">
    <location>
        <begin position="136"/>
        <end position="156"/>
    </location>
</feature>
<feature type="transmembrane region" description="Helical" evidence="6">
    <location>
        <begin position="541"/>
        <end position="559"/>
    </location>
</feature>
<keyword evidence="9" id="KW-1185">Reference proteome</keyword>
<sequence>MRRSQLTQAFGVTTPAEPSDRHAPKNFDVPFLSECGETPVERGPSDDRAPKDEEMSKSDYGKQGSVFLITSNGETIRLPIPSRSPNDPLTWSPLKTFLFYFSMSVFTTIGLIQVQGTSLLLHTLESEYSPEEFAPLRLDVLSSVPSLFWGIGALIWVPLSMAIGRRPVFLLCSIILTLSTLMAAFSQGFYTHLAARCLQGIAGSISPSTMILMILDVTFIHQRPRTIALYWCICNAMANVGLAFTPYIVTAGGSWRAFYWVWLGPCVLTIILALVWSPETYFKRPPMAFDGHIVAQSESGKVTVYNSWDEVPGGKPMPHEPQVWRSSTLLRNILFWNRTTTGGWPAMKAFPRQILICTINPLILWVLILNAFVFGGMIVTCATYVSLLMAPPYNFTFHEIGLVKFSPFIGALLAFPASGILTSWVTKILATRNRGVHEPEHYLPSFILPVVTSSISLALFGIAAEREWNWRWILFFVGLDYFSAISMFTSNTLWITEAFPRWAGAAVTIVGAGGYALSFVLGSTIVPWIKSQGIGNTYVELGILSWLVGLVGFPVNFWGKRFREYIYSKWD</sequence>
<dbReference type="PROSITE" id="PS50850">
    <property type="entry name" value="MFS"/>
    <property type="match status" value="1"/>
</dbReference>
<dbReference type="Gene3D" id="1.20.1250.20">
    <property type="entry name" value="MFS general substrate transporter like domains"/>
    <property type="match status" value="1"/>
</dbReference>
<comment type="caution">
    <text evidence="8">The sequence shown here is derived from an EMBL/GenBank/DDBJ whole genome shotgun (WGS) entry which is preliminary data.</text>
</comment>
<dbReference type="SUPFAM" id="SSF103473">
    <property type="entry name" value="MFS general substrate transporter"/>
    <property type="match status" value="1"/>
</dbReference>
<feature type="transmembrane region" description="Helical" evidence="6">
    <location>
        <begin position="362"/>
        <end position="385"/>
    </location>
</feature>
<feature type="compositionally biased region" description="Polar residues" evidence="5">
    <location>
        <begin position="1"/>
        <end position="11"/>
    </location>
</feature>
<dbReference type="PANTHER" id="PTHR23502">
    <property type="entry name" value="MAJOR FACILITATOR SUPERFAMILY"/>
    <property type="match status" value="1"/>
</dbReference>
<dbReference type="InterPro" id="IPR036259">
    <property type="entry name" value="MFS_trans_sf"/>
</dbReference>
<keyword evidence="2 6" id="KW-0812">Transmembrane</keyword>
<evidence type="ECO:0000313" key="8">
    <source>
        <dbReference type="EMBL" id="KAG4417476.1"/>
    </source>
</evidence>
<feature type="transmembrane region" description="Helical" evidence="6">
    <location>
        <begin position="193"/>
        <end position="215"/>
    </location>
</feature>
<dbReference type="PANTHER" id="PTHR23502:SF160">
    <property type="entry name" value="MAJOR FACILITATOR SUPERFAMILY (MFS) PROFILE DOMAIN-CONTAINING PROTEIN-RELATED"/>
    <property type="match status" value="1"/>
</dbReference>
<proteinExistence type="predicted"/>
<keyword evidence="4 6" id="KW-0472">Membrane</keyword>